<dbReference type="Gene3D" id="3.90.550.10">
    <property type="entry name" value="Spore Coat Polysaccharide Biosynthesis Protein SpsA, Chain A"/>
    <property type="match status" value="1"/>
</dbReference>
<feature type="compositionally biased region" description="Basic and acidic residues" evidence="1">
    <location>
        <begin position="347"/>
        <end position="357"/>
    </location>
</feature>
<organism evidence="4 5">
    <name type="scientific">Coccomyxa viridis</name>
    <dbReference type="NCBI Taxonomy" id="1274662"/>
    <lineage>
        <taxon>Eukaryota</taxon>
        <taxon>Viridiplantae</taxon>
        <taxon>Chlorophyta</taxon>
        <taxon>core chlorophytes</taxon>
        <taxon>Trebouxiophyceae</taxon>
        <taxon>Trebouxiophyceae incertae sedis</taxon>
        <taxon>Coccomyxaceae</taxon>
        <taxon>Coccomyxa</taxon>
    </lineage>
</organism>
<feature type="region of interest" description="Disordered" evidence="1">
    <location>
        <begin position="279"/>
        <end position="362"/>
    </location>
</feature>
<feature type="region of interest" description="Disordered" evidence="1">
    <location>
        <begin position="408"/>
        <end position="429"/>
    </location>
</feature>
<feature type="compositionally biased region" description="Polar residues" evidence="1">
    <location>
        <begin position="312"/>
        <end position="322"/>
    </location>
</feature>
<evidence type="ECO:0000256" key="2">
    <source>
        <dbReference type="SAM" id="Phobius"/>
    </source>
</evidence>
<feature type="compositionally biased region" description="Low complexity" evidence="1">
    <location>
        <begin position="43"/>
        <end position="53"/>
    </location>
</feature>
<feature type="transmembrane region" description="Helical" evidence="2">
    <location>
        <begin position="645"/>
        <end position="666"/>
    </location>
</feature>
<evidence type="ECO:0000256" key="1">
    <source>
        <dbReference type="SAM" id="MobiDB-lite"/>
    </source>
</evidence>
<feature type="compositionally biased region" description="Low complexity" evidence="1">
    <location>
        <begin position="65"/>
        <end position="81"/>
    </location>
</feature>
<protein>
    <recommendedName>
        <fullName evidence="3">Glycosyltransferase 2-like domain-containing protein</fullName>
    </recommendedName>
</protein>
<keyword evidence="2" id="KW-1133">Transmembrane helix</keyword>
<proteinExistence type="predicted"/>
<dbReference type="InterPro" id="IPR029044">
    <property type="entry name" value="Nucleotide-diphossugar_trans"/>
</dbReference>
<feature type="transmembrane region" description="Helical" evidence="2">
    <location>
        <begin position="687"/>
        <end position="711"/>
    </location>
</feature>
<comment type="caution">
    <text evidence="4">The sequence shown here is derived from an EMBL/GenBank/DDBJ whole genome shotgun (WGS) entry which is preliminary data.</text>
</comment>
<dbReference type="InterPro" id="IPR001173">
    <property type="entry name" value="Glyco_trans_2-like"/>
</dbReference>
<name>A0AAV1IGQ7_9CHLO</name>
<evidence type="ECO:0000259" key="3">
    <source>
        <dbReference type="Pfam" id="PF13632"/>
    </source>
</evidence>
<evidence type="ECO:0000313" key="5">
    <source>
        <dbReference type="Proteomes" id="UP001314263"/>
    </source>
</evidence>
<dbReference type="Proteomes" id="UP001314263">
    <property type="component" value="Unassembled WGS sequence"/>
</dbReference>
<accession>A0AAV1IGQ7</accession>
<feature type="compositionally biased region" description="Low complexity" evidence="1">
    <location>
        <begin position="91"/>
        <end position="100"/>
    </location>
</feature>
<keyword evidence="2" id="KW-0812">Transmembrane</keyword>
<gene>
    <name evidence="4" type="ORF">CVIRNUC_009560</name>
</gene>
<dbReference type="AlphaFoldDB" id="A0AAV1IGQ7"/>
<sequence length="1262" mass="136933">MLMKHGSEGGFLATPAFVTDKTGSDLSSRLIDLDRHGRTEPYASHSAGSSHAGTHMQRNGGSLGRSSPHASASRPASRAPSLTSGFDREASSSSASRGAATQHCSNSTSQPASRAPSLTSGTDREASSSSVSKGAATPRSSTSRVPSMTFCTAADREASTSSLNGKGLRHAYVYCRSEDAQSVDKRSADSQPCQHHPQDTLSLPGMAALDTGRPLQLAGEGWAMKIRLKDPVAEAMHLSVALLQEERMHSQSRAGQVGIQGDSKADGLFGTLPGKGVRLVPKLPPEWLSDGETSSLGGRSQKSCLIPAARNTGGSEAGQSPDISAEDPTQDSKLQQRAASMDSGDAALDRGNGDPDHACSLSAPSSLMRNAVSNPLCSRSVTSTGSSAALPQRQLYWPQAQYGGAAATSLPSTVGSSIPEDNDDAQQPSQPHELLPLLLVPLRLKGDYCSMAVLNSSAACLALTQALPPGAEEIVAEDSHVIRILNAHIGLPDEPGKLQTFMPVMSLADFPDIAAAAQHAKAVTLAYPKTSAIIIREAGILCWGLMANAQAMVELYEFLLKCSCDLAQEAPPPRKFRMSVICRSDTANEDAALFPDLLHPFGGSSAAHSRQQSGSLPRGLDVEEGLRELLQGEEVPRPIRWNQPIMVIISCGVILGILLTGVGFAIRDAVHDGSWWKVAARFTTIPIISALALFGTIAIVCCIIISLGPIAHVEQNSKTYSAIAPPRWQGKLPRVTIQMPVYLEGFDFVIRPSIKSLQAAVAAYKAEGGSASIFVNDDGLQLLSERDREERLQFYHLHNVAFVARPPHGKGGHLRHGRFKKASNMNYCLDISQQVETLMQEERLDQYEALEEVRFRTVDATPEQAFLAGGDVRIGDFILLVDSDTRVPKHCIAPTVTELLLSPEVAFTQHFTTPLQVSHDYFENAMAFFTKTIYNAIMVSVSGGDVSPLVGHNAFLRWALMKECAFEDGAGRTKYWSEAHVSEDFDMAIRFQVKGYIGRYITYTGPDFKEGLSLSIHDEISRMRKYAFGCSELVFNPLPQWLCKGPISALFGRYLWMGCTPITNKLTIVAYICIYIALAIAWPVAVITYFLNSKCAWYADTFEGTFEISMTCLVVFSILTPVGNTFMMYRLGVTTLMKGAWLNLKYCLVFFFFFNGLSFHLSAAFASHLLGFQMSWGSTCKEVADTNFFKELQATFINYRSKYIVFSLLALMIVVMTGVIPHTVPPHWQINEPVFIVPISFLVGGHLLAPLVLNPSIMRVKF</sequence>
<dbReference type="PANTHER" id="PTHR35408">
    <property type="entry name" value="CHROMOSOME 15, WHOLE GENOME SHOTGUN SEQUENCE"/>
    <property type="match status" value="1"/>
</dbReference>
<evidence type="ECO:0000313" key="4">
    <source>
        <dbReference type="EMBL" id="CAK0786347.1"/>
    </source>
</evidence>
<feature type="domain" description="Glycosyltransferase 2-like" evidence="3">
    <location>
        <begin position="877"/>
        <end position="1090"/>
    </location>
</feature>
<dbReference type="EMBL" id="CAUYUE010000014">
    <property type="protein sequence ID" value="CAK0786347.1"/>
    <property type="molecule type" value="Genomic_DNA"/>
</dbReference>
<dbReference type="Pfam" id="PF13632">
    <property type="entry name" value="Glyco_trans_2_3"/>
    <property type="match status" value="1"/>
</dbReference>
<feature type="transmembrane region" description="Helical" evidence="2">
    <location>
        <begin position="1143"/>
        <end position="1166"/>
    </location>
</feature>
<reference evidence="4 5" key="1">
    <citation type="submission" date="2023-10" db="EMBL/GenBank/DDBJ databases">
        <authorList>
            <person name="Maclean D."/>
            <person name="Macfadyen A."/>
        </authorList>
    </citation>
    <scope>NUCLEOTIDE SEQUENCE [LARGE SCALE GENOMIC DNA]</scope>
</reference>
<dbReference type="PANTHER" id="PTHR35408:SF2">
    <property type="entry name" value="GLYCOSYLTRANSFERASE 2-LIKE DOMAIN-CONTAINING PROTEIN"/>
    <property type="match status" value="1"/>
</dbReference>
<keyword evidence="5" id="KW-1185">Reference proteome</keyword>
<feature type="transmembrane region" description="Helical" evidence="2">
    <location>
        <begin position="1203"/>
        <end position="1222"/>
    </location>
</feature>
<feature type="transmembrane region" description="Helical" evidence="2">
    <location>
        <begin position="1234"/>
        <end position="1253"/>
    </location>
</feature>
<feature type="transmembrane region" description="Helical" evidence="2">
    <location>
        <begin position="1104"/>
        <end position="1123"/>
    </location>
</feature>
<feature type="transmembrane region" description="Helical" evidence="2">
    <location>
        <begin position="1068"/>
        <end position="1092"/>
    </location>
</feature>
<feature type="compositionally biased region" description="Polar residues" evidence="1">
    <location>
        <begin position="291"/>
        <end position="303"/>
    </location>
</feature>
<dbReference type="SUPFAM" id="SSF53448">
    <property type="entry name" value="Nucleotide-diphospho-sugar transferases"/>
    <property type="match status" value="1"/>
</dbReference>
<feature type="region of interest" description="Disordered" evidence="1">
    <location>
        <begin position="1"/>
        <end position="148"/>
    </location>
</feature>
<feature type="compositionally biased region" description="Polar residues" evidence="1">
    <location>
        <begin position="102"/>
        <end position="148"/>
    </location>
</feature>
<keyword evidence="2" id="KW-0472">Membrane</keyword>